<accession>A0A8K0L1Z6</accession>
<evidence type="ECO:0000256" key="1">
    <source>
        <dbReference type="SAM" id="MobiDB-lite"/>
    </source>
</evidence>
<organism evidence="2 3">
    <name type="scientific">Elsinoe batatas</name>
    <dbReference type="NCBI Taxonomy" id="2601811"/>
    <lineage>
        <taxon>Eukaryota</taxon>
        <taxon>Fungi</taxon>
        <taxon>Dikarya</taxon>
        <taxon>Ascomycota</taxon>
        <taxon>Pezizomycotina</taxon>
        <taxon>Dothideomycetes</taxon>
        <taxon>Dothideomycetidae</taxon>
        <taxon>Myriangiales</taxon>
        <taxon>Elsinoaceae</taxon>
        <taxon>Elsinoe</taxon>
    </lineage>
</organism>
<dbReference type="AlphaFoldDB" id="A0A8K0L1Z6"/>
<proteinExistence type="predicted"/>
<feature type="compositionally biased region" description="Gly residues" evidence="1">
    <location>
        <begin position="221"/>
        <end position="249"/>
    </location>
</feature>
<protein>
    <submittedName>
        <fullName evidence="2">Uncharacterized protein</fullName>
    </submittedName>
</protein>
<dbReference type="Proteomes" id="UP000809789">
    <property type="component" value="Unassembled WGS sequence"/>
</dbReference>
<name>A0A8K0L1Z6_9PEZI</name>
<reference evidence="2" key="1">
    <citation type="submission" date="2021-07" db="EMBL/GenBank/DDBJ databases">
        <title>Elsinoe batatas strain:CRI-CJ2 Genome sequencing and assembly.</title>
        <authorList>
            <person name="Huang L."/>
        </authorList>
    </citation>
    <scope>NUCLEOTIDE SEQUENCE</scope>
    <source>
        <strain evidence="2">CRI-CJ2</strain>
    </source>
</reference>
<keyword evidence="3" id="KW-1185">Reference proteome</keyword>
<feature type="compositionally biased region" description="Pro residues" evidence="1">
    <location>
        <begin position="175"/>
        <end position="199"/>
    </location>
</feature>
<dbReference type="EMBL" id="JAESVG020000006">
    <property type="protein sequence ID" value="KAG8626718.1"/>
    <property type="molecule type" value="Genomic_DNA"/>
</dbReference>
<feature type="compositionally biased region" description="Pro residues" evidence="1">
    <location>
        <begin position="92"/>
        <end position="104"/>
    </location>
</feature>
<comment type="caution">
    <text evidence="2">The sequence shown here is derived from an EMBL/GenBank/DDBJ whole genome shotgun (WGS) entry which is preliminary data.</text>
</comment>
<feature type="region of interest" description="Disordered" evidence="1">
    <location>
        <begin position="138"/>
        <end position="277"/>
    </location>
</feature>
<evidence type="ECO:0000313" key="3">
    <source>
        <dbReference type="Proteomes" id="UP000809789"/>
    </source>
</evidence>
<feature type="compositionally biased region" description="Polar residues" evidence="1">
    <location>
        <begin position="203"/>
        <end position="216"/>
    </location>
</feature>
<gene>
    <name evidence="2" type="ORF">KVT40_005663</name>
</gene>
<sequence>MEHASIAQRENFAAAQGNHSMFCTSSLPPWLLTRHVSLFSFTMKLLAATTAILFAQALTAVAVPVPQEQAQEGGVDAKIGTTDITASTDGGAPPPPPPPAPPADDPNQQQIQAQIEQIKGIINADPNTKAALLASLSQDLSSESTQENTQQPTEQTTEPPPQAATAKAEASGEDTPPPPPPEENPPPPPEDNPPPPPPEENLAQPTSASIGPTTTIDGKGGDGGEGGKGGDAGAGGNGGKGGNGGNGGDGGDKLVMGGEVTAGNGEVKQGSSMIIDT</sequence>
<feature type="compositionally biased region" description="Low complexity" evidence="1">
    <location>
        <begin position="138"/>
        <end position="169"/>
    </location>
</feature>
<feature type="region of interest" description="Disordered" evidence="1">
    <location>
        <begin position="69"/>
        <end position="109"/>
    </location>
</feature>
<evidence type="ECO:0000313" key="2">
    <source>
        <dbReference type="EMBL" id="KAG8626718.1"/>
    </source>
</evidence>